<dbReference type="SUPFAM" id="SSF47336">
    <property type="entry name" value="ACP-like"/>
    <property type="match status" value="1"/>
</dbReference>
<accession>A0A8B2NYY1</accession>
<dbReference type="AlphaFoldDB" id="A0A8B2NYY1"/>
<name>A0A8B2NYY1_9HYPH</name>
<dbReference type="InterPro" id="IPR036736">
    <property type="entry name" value="ACP-like_sf"/>
</dbReference>
<dbReference type="EMBL" id="QHHQ01000001">
    <property type="protein sequence ID" value="RAI03086.1"/>
    <property type="molecule type" value="Genomic_DNA"/>
</dbReference>
<organism evidence="1 2">
    <name type="scientific">Acuticoccus sediminis</name>
    <dbReference type="NCBI Taxonomy" id="2184697"/>
    <lineage>
        <taxon>Bacteria</taxon>
        <taxon>Pseudomonadati</taxon>
        <taxon>Pseudomonadota</taxon>
        <taxon>Alphaproteobacteria</taxon>
        <taxon>Hyphomicrobiales</taxon>
        <taxon>Amorphaceae</taxon>
        <taxon>Acuticoccus</taxon>
    </lineage>
</organism>
<keyword evidence="2" id="KW-1185">Reference proteome</keyword>
<dbReference type="RefSeq" id="WP_111341449.1">
    <property type="nucleotide sequence ID" value="NZ_JAIWKD010000001.1"/>
</dbReference>
<gene>
    <name evidence="1" type="ORF">DLJ53_00675</name>
</gene>
<dbReference type="Proteomes" id="UP000249590">
    <property type="component" value="Unassembled WGS sequence"/>
</dbReference>
<dbReference type="Gene3D" id="1.10.1200.10">
    <property type="entry name" value="ACP-like"/>
    <property type="match status" value="1"/>
</dbReference>
<sequence>MGATRSEVETKVIDVVQQTIADWDLDLPGGISKDTQLIEDLGFESIDIVQFAIGIEQAFARKGMPFEKLFMDDGEYVDDVKVSQVTDFVCAELRV</sequence>
<evidence type="ECO:0000313" key="2">
    <source>
        <dbReference type="Proteomes" id="UP000249590"/>
    </source>
</evidence>
<protein>
    <submittedName>
        <fullName evidence="1">Acyl carrier protein</fullName>
    </submittedName>
</protein>
<evidence type="ECO:0000313" key="1">
    <source>
        <dbReference type="EMBL" id="RAI03086.1"/>
    </source>
</evidence>
<dbReference type="OrthoDB" id="583239at2"/>
<proteinExistence type="predicted"/>
<reference evidence="1 2" key="1">
    <citation type="submission" date="2018-05" db="EMBL/GenBank/DDBJ databases">
        <title>Acuticoccus sediminis sp. nov., isolated from deep-sea sediment of Indian Ocean.</title>
        <authorList>
            <person name="Liu X."/>
            <person name="Lai Q."/>
            <person name="Du Y."/>
            <person name="Sun F."/>
            <person name="Zhang X."/>
            <person name="Wang S."/>
            <person name="Shao Z."/>
        </authorList>
    </citation>
    <scope>NUCLEOTIDE SEQUENCE [LARGE SCALE GENOMIC DNA]</scope>
    <source>
        <strain evidence="1 2">PTG4-2</strain>
    </source>
</reference>
<comment type="caution">
    <text evidence="1">The sequence shown here is derived from an EMBL/GenBank/DDBJ whole genome shotgun (WGS) entry which is preliminary data.</text>
</comment>